<dbReference type="EMBL" id="HBUE01100279">
    <property type="protein sequence ID" value="CAG6485011.1"/>
    <property type="molecule type" value="Transcribed_RNA"/>
</dbReference>
<dbReference type="AlphaFoldDB" id="A0A8D8C2R3"/>
<sequence length="104" mass="11884">MCQNLSIRNKRKKVGSSKLHHLRQCVVQADKIHHLERRRNGTCDQPPRNGGRICRKLLRSHSCRYRFASLGGGFNEGINEGGPGLRPLGAGHRRKCLIPFFRDR</sequence>
<organism evidence="1">
    <name type="scientific">Culex pipiens</name>
    <name type="common">House mosquito</name>
    <dbReference type="NCBI Taxonomy" id="7175"/>
    <lineage>
        <taxon>Eukaryota</taxon>
        <taxon>Metazoa</taxon>
        <taxon>Ecdysozoa</taxon>
        <taxon>Arthropoda</taxon>
        <taxon>Hexapoda</taxon>
        <taxon>Insecta</taxon>
        <taxon>Pterygota</taxon>
        <taxon>Neoptera</taxon>
        <taxon>Endopterygota</taxon>
        <taxon>Diptera</taxon>
        <taxon>Nematocera</taxon>
        <taxon>Culicoidea</taxon>
        <taxon>Culicidae</taxon>
        <taxon>Culicinae</taxon>
        <taxon>Culicini</taxon>
        <taxon>Culex</taxon>
        <taxon>Culex</taxon>
    </lineage>
</organism>
<reference evidence="1" key="1">
    <citation type="submission" date="2021-05" db="EMBL/GenBank/DDBJ databases">
        <authorList>
            <person name="Alioto T."/>
            <person name="Alioto T."/>
            <person name="Gomez Garrido J."/>
        </authorList>
    </citation>
    <scope>NUCLEOTIDE SEQUENCE</scope>
</reference>
<dbReference type="EMBL" id="HBUE01100280">
    <property type="protein sequence ID" value="CAG6485014.1"/>
    <property type="molecule type" value="Transcribed_RNA"/>
</dbReference>
<name>A0A8D8C2R3_CULPI</name>
<protein>
    <submittedName>
        <fullName evidence="1">(northern house mosquito) hypothetical protein</fullName>
    </submittedName>
</protein>
<dbReference type="EMBL" id="HBUE01100281">
    <property type="protein sequence ID" value="CAG6485017.1"/>
    <property type="molecule type" value="Transcribed_RNA"/>
</dbReference>
<accession>A0A8D8C2R3</accession>
<evidence type="ECO:0000313" key="1">
    <source>
        <dbReference type="EMBL" id="CAG6485014.1"/>
    </source>
</evidence>
<proteinExistence type="predicted"/>